<evidence type="ECO:0000256" key="2">
    <source>
        <dbReference type="SAM" id="SignalP"/>
    </source>
</evidence>
<dbReference type="GO" id="GO:0000175">
    <property type="term" value="F:3'-5'-RNA exonuclease activity"/>
    <property type="evidence" value="ECO:0007669"/>
    <property type="project" value="TreeGrafter"/>
</dbReference>
<dbReference type="RefSeq" id="XP_021282378.1">
    <property type="nucleotide sequence ID" value="XM_021426703.1"/>
</dbReference>
<dbReference type="InterPro" id="IPR036691">
    <property type="entry name" value="Endo/exonu/phosph_ase_sf"/>
</dbReference>
<evidence type="ECO:0000313" key="4">
    <source>
        <dbReference type="Proteomes" id="UP000504621"/>
    </source>
</evidence>
<proteinExistence type="predicted"/>
<feature type="signal peptide" evidence="2">
    <location>
        <begin position="1"/>
        <end position="18"/>
    </location>
</feature>
<dbReference type="InterPro" id="IPR005135">
    <property type="entry name" value="Endo/exonuclease/phosphatase"/>
</dbReference>
<dbReference type="PANTHER" id="PTHR12121">
    <property type="entry name" value="CARBON CATABOLITE REPRESSOR PROTEIN 4"/>
    <property type="match status" value="1"/>
</dbReference>
<evidence type="ECO:0000256" key="1">
    <source>
        <dbReference type="SAM" id="MobiDB-lite"/>
    </source>
</evidence>
<accession>A0A6J1A5X2</accession>
<dbReference type="Pfam" id="PF03372">
    <property type="entry name" value="Exo_endo_phos"/>
    <property type="match status" value="1"/>
</dbReference>
<organism evidence="4 5">
    <name type="scientific">Herrania umbratica</name>
    <dbReference type="NCBI Taxonomy" id="108875"/>
    <lineage>
        <taxon>Eukaryota</taxon>
        <taxon>Viridiplantae</taxon>
        <taxon>Streptophyta</taxon>
        <taxon>Embryophyta</taxon>
        <taxon>Tracheophyta</taxon>
        <taxon>Spermatophyta</taxon>
        <taxon>Magnoliopsida</taxon>
        <taxon>eudicotyledons</taxon>
        <taxon>Gunneridae</taxon>
        <taxon>Pentapetalae</taxon>
        <taxon>rosids</taxon>
        <taxon>malvids</taxon>
        <taxon>Malvales</taxon>
        <taxon>Malvaceae</taxon>
        <taxon>Byttnerioideae</taxon>
        <taxon>Herrania</taxon>
    </lineage>
</organism>
<name>A0A6J1A5X2_9ROSI</name>
<protein>
    <submittedName>
        <fullName evidence="5">Carbon catabolite repressor protein 4 homolog 4-like isoform X1</fullName>
    </submittedName>
</protein>
<feature type="region of interest" description="Disordered" evidence="1">
    <location>
        <begin position="237"/>
        <end position="270"/>
    </location>
</feature>
<feature type="compositionally biased region" description="Basic and acidic residues" evidence="1">
    <location>
        <begin position="250"/>
        <end position="270"/>
    </location>
</feature>
<keyword evidence="4" id="KW-1185">Reference proteome</keyword>
<feature type="chain" id="PRO_5026654780" evidence="2">
    <location>
        <begin position="19"/>
        <end position="454"/>
    </location>
</feature>
<dbReference type="InterPro" id="IPR050410">
    <property type="entry name" value="CCR4/nocturin_mRNA_transcr"/>
</dbReference>
<dbReference type="Gene3D" id="3.60.10.10">
    <property type="entry name" value="Endonuclease/exonuclease/phosphatase"/>
    <property type="match status" value="1"/>
</dbReference>
<feature type="domain" description="Endonuclease/exonuclease/phosphatase" evidence="3">
    <location>
        <begin position="120"/>
        <end position="442"/>
    </location>
</feature>
<dbReference type="OrthoDB" id="2866996at2759"/>
<dbReference type="SUPFAM" id="SSF56219">
    <property type="entry name" value="DNase I-like"/>
    <property type="match status" value="1"/>
</dbReference>
<evidence type="ECO:0000259" key="3">
    <source>
        <dbReference type="Pfam" id="PF03372"/>
    </source>
</evidence>
<gene>
    <name evidence="5" type="primary">LOC110415153</name>
</gene>
<dbReference type="PANTHER" id="PTHR12121:SF68">
    <property type="entry name" value="CARBON CATABOLITE REPRESSOR PROTEIN 4 HOMOLOG 4-RELATED"/>
    <property type="match status" value="1"/>
</dbReference>
<sequence>MGYLVNSFLFSLHWWAWAATFRGFEKQLESGSAHLDMHMNYHMLVRFRTLTLTGRQSPPVPSITRCVRTRNCCSSGKMSVNVSAGRSSSKSAPIIQEFVSVEGAGIHSRGKPDAIRFRLVSYNILAQAYVKSSLFPHSPSPSLRWKARSQAILTLLKNLGADFFCLQEVDEYDSFYKRNMEDHGYSSIYVQRSGQKRDGCGIFYKNNCAELLTKETIEYNDLVDLLLHETSLSADNQNETLADGNNGAHAKSDSPVKSSPERRGDPNDPHVRLKRDCVGIMAAFRLKDPFHHVLILANTHLYWDPEWADVKLAQAKYLLSRLAQFKTLVTDKFECTPSLILSGDFNSTPGDKVYQYLISGNSSSPSLMTCLEELPFPLCSVHAFTRGEPPFTNCTPDFTNTLDYIFFSPSDCLKPVSILELPELDSPDVVGGLPNYSHPSDHLPIGAEFEITKG</sequence>
<keyword evidence="2" id="KW-0732">Signal</keyword>
<dbReference type="AlphaFoldDB" id="A0A6J1A5X2"/>
<dbReference type="Proteomes" id="UP000504621">
    <property type="component" value="Unplaced"/>
</dbReference>
<reference evidence="5" key="1">
    <citation type="submission" date="2025-08" db="UniProtKB">
        <authorList>
            <consortium name="RefSeq"/>
        </authorList>
    </citation>
    <scope>IDENTIFICATION</scope>
    <source>
        <tissue evidence="5">Leaf</tissue>
    </source>
</reference>
<evidence type="ECO:0000313" key="5">
    <source>
        <dbReference type="RefSeq" id="XP_021282378.1"/>
    </source>
</evidence>
<dbReference type="GeneID" id="110415153"/>